<dbReference type="Proteomes" id="UP001208570">
    <property type="component" value="Unassembled WGS sequence"/>
</dbReference>
<feature type="compositionally biased region" description="Low complexity" evidence="1">
    <location>
        <begin position="24"/>
        <end position="36"/>
    </location>
</feature>
<dbReference type="EMBL" id="JAODUP010000224">
    <property type="protein sequence ID" value="KAK2156010.1"/>
    <property type="molecule type" value="Genomic_DNA"/>
</dbReference>
<protein>
    <submittedName>
        <fullName evidence="2">Uncharacterized protein</fullName>
    </submittedName>
</protein>
<feature type="compositionally biased region" description="Basic and acidic residues" evidence="1">
    <location>
        <begin position="9"/>
        <end position="23"/>
    </location>
</feature>
<feature type="region of interest" description="Disordered" evidence="1">
    <location>
        <begin position="358"/>
        <end position="404"/>
    </location>
</feature>
<keyword evidence="3" id="KW-1185">Reference proteome</keyword>
<dbReference type="AlphaFoldDB" id="A0AAD9N443"/>
<feature type="region of interest" description="Disordered" evidence="1">
    <location>
        <begin position="1"/>
        <end position="276"/>
    </location>
</feature>
<feature type="compositionally biased region" description="Basic and acidic residues" evidence="1">
    <location>
        <begin position="232"/>
        <end position="243"/>
    </location>
</feature>
<evidence type="ECO:0000313" key="2">
    <source>
        <dbReference type="EMBL" id="KAK2156010.1"/>
    </source>
</evidence>
<feature type="compositionally biased region" description="Polar residues" evidence="1">
    <location>
        <begin position="94"/>
        <end position="104"/>
    </location>
</feature>
<reference evidence="2" key="1">
    <citation type="journal article" date="2023" name="Mol. Biol. Evol.">
        <title>Third-Generation Sequencing Reveals the Adaptive Role of the Epigenome in Three Deep-Sea Polychaetes.</title>
        <authorList>
            <person name="Perez M."/>
            <person name="Aroh O."/>
            <person name="Sun Y."/>
            <person name="Lan Y."/>
            <person name="Juniper S.K."/>
            <person name="Young C.R."/>
            <person name="Angers B."/>
            <person name="Qian P.Y."/>
        </authorList>
    </citation>
    <scope>NUCLEOTIDE SEQUENCE</scope>
    <source>
        <strain evidence="2">P08H-3</strain>
    </source>
</reference>
<gene>
    <name evidence="2" type="ORF">LSH36_224g07014</name>
</gene>
<proteinExistence type="predicted"/>
<feature type="compositionally biased region" description="Pro residues" evidence="1">
    <location>
        <begin position="109"/>
        <end position="123"/>
    </location>
</feature>
<sequence>MEFPFGRQTSRDSLRSKTEEAGRSLRSSITSGSSRLFDSVMSKKNGIFDGISSGITSTIDQVKTIGGAGTDDDEEAVPDRRRTSEDASSERTPSESGSTHTPTRQPHPKATPPGGQPQIPQPAPRRSRSPVQEPGGRPAPPQPAQRKQPQQPPHKPTRPSTTKPPPARPARPPAPSRGKVNGSIRGQPGPGRFSRQQTAPADFDPSGTSTDAFDSPQSPNRRQYSLRSGSVDMDRDAETRFFDGEAAAAAPTNPDVPGPDITSTRISRNPFLDNPDHECTQVLTEAEVYPASRGSRPEANSTLSDLDPIGTSAKQASGSLLGTDLLPGIPRVPSNNMALLAPSQQHESRDLLAITPTSGEALPMPSIEPTTHRRTSDTEIYDDSDGDSVATEGCDEAPDPEDYGGADYDYGSGDPSLLRSGSFGSDIGSWHSNLSADRRRETGWFRCLTTGGCPLMSTICSAELDGTERRFAADLAEQRPD</sequence>
<feature type="compositionally biased region" description="Basic and acidic residues" evidence="1">
    <location>
        <begin position="77"/>
        <end position="93"/>
    </location>
</feature>
<feature type="compositionally biased region" description="Pro residues" evidence="1">
    <location>
        <begin position="162"/>
        <end position="175"/>
    </location>
</feature>
<comment type="caution">
    <text evidence="2">The sequence shown here is derived from an EMBL/GenBank/DDBJ whole genome shotgun (WGS) entry which is preliminary data.</text>
</comment>
<accession>A0AAD9N443</accession>
<name>A0AAD9N443_9ANNE</name>
<feature type="compositionally biased region" description="Polar residues" evidence="1">
    <location>
        <begin position="206"/>
        <end position="228"/>
    </location>
</feature>
<organism evidence="2 3">
    <name type="scientific">Paralvinella palmiformis</name>
    <dbReference type="NCBI Taxonomy" id="53620"/>
    <lineage>
        <taxon>Eukaryota</taxon>
        <taxon>Metazoa</taxon>
        <taxon>Spiralia</taxon>
        <taxon>Lophotrochozoa</taxon>
        <taxon>Annelida</taxon>
        <taxon>Polychaeta</taxon>
        <taxon>Sedentaria</taxon>
        <taxon>Canalipalpata</taxon>
        <taxon>Terebellida</taxon>
        <taxon>Terebelliformia</taxon>
        <taxon>Alvinellidae</taxon>
        <taxon>Paralvinella</taxon>
    </lineage>
</organism>
<feature type="compositionally biased region" description="Acidic residues" evidence="1">
    <location>
        <begin position="393"/>
        <end position="404"/>
    </location>
</feature>
<evidence type="ECO:0000313" key="3">
    <source>
        <dbReference type="Proteomes" id="UP001208570"/>
    </source>
</evidence>
<evidence type="ECO:0000256" key="1">
    <source>
        <dbReference type="SAM" id="MobiDB-lite"/>
    </source>
</evidence>
<feature type="region of interest" description="Disordered" evidence="1">
    <location>
        <begin position="288"/>
        <end position="315"/>
    </location>
</feature>